<evidence type="ECO:0000313" key="11">
    <source>
        <dbReference type="Proteomes" id="UP001526446"/>
    </source>
</evidence>
<evidence type="ECO:0000259" key="9">
    <source>
        <dbReference type="PROSITE" id="PS50198"/>
    </source>
</evidence>
<reference evidence="10 11" key="1">
    <citation type="submission" date="2022-11" db="EMBL/GenBank/DDBJ databases">
        <title>Genome sequencing of Acetobacter type strain.</title>
        <authorList>
            <person name="Heo J."/>
            <person name="Lee D."/>
            <person name="Han B.-H."/>
            <person name="Hong S.-B."/>
            <person name="Kwon S.-W."/>
        </authorList>
    </citation>
    <scope>NUCLEOTIDE SEQUENCE [LARGE SCALE GENOMIC DNA]</scope>
    <source>
        <strain evidence="10 11">KACC 21251</strain>
    </source>
</reference>
<evidence type="ECO:0000256" key="5">
    <source>
        <dbReference type="ARBA" id="ARBA00023110"/>
    </source>
</evidence>
<comment type="caution">
    <text evidence="10">The sequence shown here is derived from an EMBL/GenBank/DDBJ whole genome shotgun (WGS) entry which is preliminary data.</text>
</comment>
<proteinExistence type="inferred from homology"/>
<keyword evidence="5 8" id="KW-0697">Rotamase</keyword>
<evidence type="ECO:0000313" key="10">
    <source>
        <dbReference type="EMBL" id="MCX2561827.1"/>
    </source>
</evidence>
<dbReference type="RefSeq" id="WP_166122579.1">
    <property type="nucleotide sequence ID" value="NZ_JAPIUX010000015.1"/>
</dbReference>
<keyword evidence="11" id="KW-1185">Reference proteome</keyword>
<dbReference type="InterPro" id="IPR050245">
    <property type="entry name" value="PrsA_foldase"/>
</dbReference>
<organism evidence="10 11">
    <name type="scientific">Acetobacter farinalis</name>
    <dbReference type="NCBI Taxonomy" id="1260984"/>
    <lineage>
        <taxon>Bacteria</taxon>
        <taxon>Pseudomonadati</taxon>
        <taxon>Pseudomonadota</taxon>
        <taxon>Alphaproteobacteria</taxon>
        <taxon>Acetobacterales</taxon>
        <taxon>Acetobacteraceae</taxon>
        <taxon>Acetobacter</taxon>
    </lineage>
</organism>
<evidence type="ECO:0000256" key="1">
    <source>
        <dbReference type="ARBA" id="ARBA00000971"/>
    </source>
</evidence>
<evidence type="ECO:0000256" key="2">
    <source>
        <dbReference type="ARBA" id="ARBA00007656"/>
    </source>
</evidence>
<dbReference type="InterPro" id="IPR046357">
    <property type="entry name" value="PPIase_dom_sf"/>
</dbReference>
<protein>
    <recommendedName>
        <fullName evidence="4">Parvulin-like PPIase</fullName>
        <ecNumber evidence="3">5.2.1.8</ecNumber>
    </recommendedName>
    <alternativeName>
        <fullName evidence="6">Peptidyl-prolyl cis-trans isomerase plp</fullName>
    </alternativeName>
    <alternativeName>
        <fullName evidence="7">Rotamase plp</fullName>
    </alternativeName>
</protein>
<dbReference type="Gene3D" id="3.10.50.40">
    <property type="match status" value="1"/>
</dbReference>
<dbReference type="InterPro" id="IPR000297">
    <property type="entry name" value="PPIase_PpiC"/>
</dbReference>
<comment type="catalytic activity">
    <reaction evidence="1">
        <text>[protein]-peptidylproline (omega=180) = [protein]-peptidylproline (omega=0)</text>
        <dbReference type="Rhea" id="RHEA:16237"/>
        <dbReference type="Rhea" id="RHEA-COMP:10747"/>
        <dbReference type="Rhea" id="RHEA-COMP:10748"/>
        <dbReference type="ChEBI" id="CHEBI:83833"/>
        <dbReference type="ChEBI" id="CHEBI:83834"/>
        <dbReference type="EC" id="5.2.1.8"/>
    </reaction>
</comment>
<accession>A0ABT3Q983</accession>
<dbReference type="PROSITE" id="PS50198">
    <property type="entry name" value="PPIC_PPIASE_2"/>
    <property type="match status" value="1"/>
</dbReference>
<gene>
    <name evidence="10" type="ORF">OQ252_10525</name>
</gene>
<keyword evidence="8 10" id="KW-0413">Isomerase</keyword>
<dbReference type="PANTHER" id="PTHR47245">
    <property type="entry name" value="PEPTIDYLPROLYL ISOMERASE"/>
    <property type="match status" value="1"/>
</dbReference>
<feature type="domain" description="PpiC" evidence="9">
    <location>
        <begin position="108"/>
        <end position="210"/>
    </location>
</feature>
<evidence type="ECO:0000256" key="3">
    <source>
        <dbReference type="ARBA" id="ARBA00013194"/>
    </source>
</evidence>
<sequence>MTLLTAPAEHTILVNESVISPADVQEEMQHHRAASPQVQWQEAARALVVRALLLGEARKKLKAPGFEDIADEEALIQALLEQEVRVPTPTDAELERWCAANAEHARTERAAHVRHILVYADKSLPGSLESAQKRAGEFLEYLRDHPQDFEPFAARYSECPSASRGGDLGIVAEQDLLPEFRSALAETEEGAFCAHPVETRYGVHVVQLLRRFAGQDASGLGEEEKHRIRVFLEDTSWKQGVQNYITMLGAQARIKGFDLFGGTTAQADSQSWPDGKSCTGKK</sequence>
<evidence type="ECO:0000256" key="4">
    <source>
        <dbReference type="ARBA" id="ARBA00018370"/>
    </source>
</evidence>
<dbReference type="EMBL" id="JAPIUX010000015">
    <property type="protein sequence ID" value="MCX2561827.1"/>
    <property type="molecule type" value="Genomic_DNA"/>
</dbReference>
<dbReference type="EC" id="5.2.1.8" evidence="3"/>
<evidence type="ECO:0000256" key="6">
    <source>
        <dbReference type="ARBA" id="ARBA00030642"/>
    </source>
</evidence>
<dbReference type="Proteomes" id="UP001526446">
    <property type="component" value="Unassembled WGS sequence"/>
</dbReference>
<evidence type="ECO:0000256" key="8">
    <source>
        <dbReference type="PROSITE-ProRule" id="PRU00278"/>
    </source>
</evidence>
<dbReference type="SUPFAM" id="SSF54534">
    <property type="entry name" value="FKBP-like"/>
    <property type="match status" value="1"/>
</dbReference>
<comment type="similarity">
    <text evidence="2">Belongs to the PpiC/parvulin rotamase family.</text>
</comment>
<dbReference type="Pfam" id="PF00639">
    <property type="entry name" value="Rotamase"/>
    <property type="match status" value="1"/>
</dbReference>
<dbReference type="SUPFAM" id="SSF109998">
    <property type="entry name" value="Triger factor/SurA peptide-binding domain-like"/>
    <property type="match status" value="1"/>
</dbReference>
<evidence type="ECO:0000256" key="7">
    <source>
        <dbReference type="ARBA" id="ARBA00031484"/>
    </source>
</evidence>
<dbReference type="PANTHER" id="PTHR47245:SF2">
    <property type="entry name" value="PEPTIDYL-PROLYL CIS-TRANS ISOMERASE HP_0175-RELATED"/>
    <property type="match status" value="1"/>
</dbReference>
<dbReference type="GO" id="GO:0016853">
    <property type="term" value="F:isomerase activity"/>
    <property type="evidence" value="ECO:0007669"/>
    <property type="project" value="UniProtKB-KW"/>
</dbReference>
<name>A0ABT3Q983_9PROT</name>
<dbReference type="InterPro" id="IPR027304">
    <property type="entry name" value="Trigger_fact/SurA_dom_sf"/>
</dbReference>